<feature type="region of interest" description="Disordered" evidence="3">
    <location>
        <begin position="115"/>
        <end position="141"/>
    </location>
</feature>
<comment type="subcellular location">
    <subcellularLocation>
        <location evidence="1">Nucleus</location>
    </subcellularLocation>
</comment>
<evidence type="ECO:0000259" key="4">
    <source>
        <dbReference type="Pfam" id="PF03178"/>
    </source>
</evidence>
<dbReference type="InterPro" id="IPR050358">
    <property type="entry name" value="RSE1/DDB1/CFT1"/>
</dbReference>
<dbReference type="InterPro" id="IPR004871">
    <property type="entry name" value="RSE1/DDB1/CPSF1_C"/>
</dbReference>
<dbReference type="InterPro" id="IPR058543">
    <property type="entry name" value="Beta-prop_RSE1/DDB1/CPSF1_2nd"/>
</dbReference>
<feature type="domain" description="RSE1/DDB1/CPSF1 second beta-propeller" evidence="6">
    <location>
        <begin position="649"/>
        <end position="1049"/>
    </location>
</feature>
<feature type="compositionally biased region" description="Polar residues" evidence="3">
    <location>
        <begin position="1"/>
        <end position="12"/>
    </location>
</feature>
<keyword evidence="2" id="KW-0539">Nucleus</keyword>
<evidence type="ECO:0000259" key="5">
    <source>
        <dbReference type="Pfam" id="PF10433"/>
    </source>
</evidence>
<feature type="region of interest" description="Disordered" evidence="3">
    <location>
        <begin position="278"/>
        <end position="302"/>
    </location>
</feature>
<feature type="domain" description="RSE1/DDB1/CPSF1 C-terminal" evidence="4">
    <location>
        <begin position="1121"/>
        <end position="1457"/>
    </location>
</feature>
<reference evidence="7" key="2">
    <citation type="journal article" date="2010" name="Nature">
        <title>Comparative genomics reveals mobile pathogenicity chromosomes in Fusarium.</title>
        <authorList>
            <person name="Ma L.J."/>
            <person name="van der Does H.C."/>
            <person name="Borkovich K.A."/>
            <person name="Coleman J.J."/>
            <person name="Daboussi M.J."/>
            <person name="Di Pietro A."/>
            <person name="Dufresne M."/>
            <person name="Freitag M."/>
            <person name="Grabherr M."/>
            <person name="Henrissat B."/>
            <person name="Houterman P.M."/>
            <person name="Kang S."/>
            <person name="Shim W.B."/>
            <person name="Woloshuk C."/>
            <person name="Xie X."/>
            <person name="Xu J.R."/>
            <person name="Antoniw J."/>
            <person name="Baker S.E."/>
            <person name="Bluhm B.H."/>
            <person name="Breakspear A."/>
            <person name="Brown D.W."/>
            <person name="Butchko R.A."/>
            <person name="Chapman S."/>
            <person name="Coulson R."/>
            <person name="Coutinho P.M."/>
            <person name="Danchin E.G."/>
            <person name="Diener A."/>
            <person name="Gale L.R."/>
            <person name="Gardiner D.M."/>
            <person name="Goff S."/>
            <person name="Hammond-Kosack K.E."/>
            <person name="Hilburn K."/>
            <person name="Hua-Van A."/>
            <person name="Jonkers W."/>
            <person name="Kazan K."/>
            <person name="Kodira C.D."/>
            <person name="Koehrsen M."/>
            <person name="Kumar L."/>
            <person name="Lee Y.H."/>
            <person name="Li L."/>
            <person name="Manners J.M."/>
            <person name="Miranda-Saavedra D."/>
            <person name="Mukherjee M."/>
            <person name="Park G."/>
            <person name="Park J."/>
            <person name="Park S.Y."/>
            <person name="Proctor R.H."/>
            <person name="Regev A."/>
            <person name="Ruiz-Roldan M.C."/>
            <person name="Sain D."/>
            <person name="Sakthikumar S."/>
            <person name="Sykes S."/>
            <person name="Schwartz D.C."/>
            <person name="Turgeon B.G."/>
            <person name="Wapinski I."/>
            <person name="Yoder O."/>
            <person name="Young S."/>
            <person name="Zeng Q."/>
            <person name="Zhou S."/>
            <person name="Galagan J."/>
            <person name="Cuomo C.A."/>
            <person name="Kistler H.C."/>
            <person name="Rep M."/>
        </authorList>
    </citation>
    <scope>NUCLEOTIDE SEQUENCE [LARGE SCALE GENOMIC DNA]</scope>
    <source>
        <strain evidence="7">4287</strain>
    </source>
</reference>
<evidence type="ECO:0000256" key="3">
    <source>
        <dbReference type="SAM" id="MobiDB-lite"/>
    </source>
</evidence>
<evidence type="ECO:0000313" key="7">
    <source>
        <dbReference type="EMBL" id="KNB03129.1"/>
    </source>
</evidence>
<dbReference type="Proteomes" id="UP000009097">
    <property type="component" value="Unassembled WGS sequence"/>
</dbReference>
<dbReference type="Gene3D" id="2.130.10.10">
    <property type="entry name" value="YVTN repeat-like/Quinoprotein amine dehydrogenase"/>
    <property type="match status" value="2"/>
</dbReference>
<dbReference type="GO" id="GO:0005634">
    <property type="term" value="C:nucleus"/>
    <property type="evidence" value="ECO:0007669"/>
    <property type="project" value="UniProtKB-SubCell"/>
</dbReference>
<dbReference type="OrthoDB" id="6109at2759"/>
<sequence length="1495" mass="162326">MLCLTPGTSTKPLSIGQGDPEDGGQLSVGALSSTLLGQTFNKATSRTTRTNSTKQPISRLQKNGLAEMQAYTELAAPSAVTHSLTVSLTSATATNLVVAKGSLLQIFTTKAISAEFDPENQPAQTTKPEPEYDHRANDDDGLESSFLGGESMLVRTDRTNLTKLVLVAELPLSGTVTGLAKVKTKHSKCGGEALLIAYKAAKLCMAVWDPEKSNLETISIHYYEKEELHGAPWEVSFDEYTNYLEADPGSRCAAFQFGSRNLAILPFRQAEEDLEMDDWDEDLDGPRPVKESTTVANGDSDTLEPAYTPSFVLRLPLLDPSLLHPVHFAFLHEYREPTFGILSSSQERAHSLGQKDHLTYKVFTLDLQQRASTTILSVTDLPRDLFKIIPLPAPVGGSLLIGENELIHVDQSGKSNGVAVNSMARQITSFSLTDQADLNLRLEHCIIETLSIENGELLLVLNDGRIGIVTFQIDGRTVSGLTVKMVADENGGNLIKSRASTASKLGKNAYFVGSEVGDSVVLGWTRKMGQEKRRKPRLIDAEIGLEMDDLDLEDEDDEDDDLYGTESAAAKPAQALNGGGKAGELSFRIHDTLLSIAPIKDLTPGKISFHPDSEEATLSQGVVSDLHLACVVGRGKAGSLAILNRNIQPKIIGRFEFPEARGFWTMSVKKPMPKALGGNVGMGNEYETFGQHDKYMIVAKVDLDGYETSDVYALTGAGFETLKDTEFDPAAGFTVEAGTMGKQMRIIQVLKSEVRSYDGDLGLTQILPMLDEETGAEPRVTSASIADPYLLLIRDDSSLMLAQIDSNNELEEVEKMDATLQNTKWHSGCLYADTKGAFQPNAGDKGAETENIMMFLLSSTGALHVYALPDLSKPVYVAEGLCYVPPHLSADYTLRRGLAKENLREILVADLGDTTSQSPYLILRNQTDDLTIYEPLRHVREGGETSLSATLTFKKTSNTTLATIPVETEQDDVEQPRFVPLRPCANINGYSTVFLPGPSPSFVIKSSKSIPRVIGLQGLGVRGMSTFHTEGCDRGFIYADDKGIARVTQLPPDTNFTELGISVKKVPLGADVRGIAYHQTTGAYIAGCMISEPFELPKDDDYHKEWAKETLTFPPTMPRGVLKLISPVSWTVIHEVELESCESIECMKTLHLEVSEDTKERRFLVTVGTAVSKGEDLPIRGRVHVFDIVTVIPEPGRPETNKRLKAIAREDIPRGGVTAISEIGTQGLMLVAQGQKCMVRGLKEDGSLLPVAFLDMSCHVSTARELPRTGLCLMADAFKGVWFAGYTEEPYTFKVLGKSHGRLPVLVADFLPDGEDLAIIAADADGDLHILDFNPEHPKSLQGHLLLHRTSFSVSPNPPSTTLLLPRTLPPSHPPPQDPPHILLLASSSGHLATLVPLPETTYRRLLSVTNQLLPALTPHGGLNAKAHRLPDGIRPVGVEAAGGRTIVDGAVLARWAELGAAKRAEIAGKGGYDGVGELREELEGVLGWSGLSYF</sequence>
<organism evidence="7 8">
    <name type="scientific">Fusarium oxysporum f. sp. lycopersici (strain 4287 / CBS 123668 / FGSC 9935 / NRRL 34936)</name>
    <name type="common">Fusarium vascular wilt of tomato</name>
    <dbReference type="NCBI Taxonomy" id="426428"/>
    <lineage>
        <taxon>Eukaryota</taxon>
        <taxon>Fungi</taxon>
        <taxon>Dikarya</taxon>
        <taxon>Ascomycota</taxon>
        <taxon>Pezizomycotina</taxon>
        <taxon>Sordariomycetes</taxon>
        <taxon>Hypocreomycetidae</taxon>
        <taxon>Hypocreales</taxon>
        <taxon>Nectriaceae</taxon>
        <taxon>Fusarium</taxon>
        <taxon>Fusarium oxysporum species complex</taxon>
    </lineage>
</organism>
<accession>A0A0J9UUD6</accession>
<dbReference type="KEGG" id="fox:FOXG_05715"/>
<protein>
    <submittedName>
        <fullName evidence="7">Uncharacterized protein</fullName>
    </submittedName>
</protein>
<feature type="domain" description="RSE1/DDB1/CPSF1 first beta-propeller" evidence="5">
    <location>
        <begin position="159"/>
        <end position="540"/>
    </location>
</feature>
<dbReference type="Pfam" id="PF03178">
    <property type="entry name" value="CPSF_A"/>
    <property type="match status" value="1"/>
</dbReference>
<dbReference type="InterPro" id="IPR015943">
    <property type="entry name" value="WD40/YVTN_repeat-like_dom_sf"/>
</dbReference>
<dbReference type="GO" id="GO:0003676">
    <property type="term" value="F:nucleic acid binding"/>
    <property type="evidence" value="ECO:0007669"/>
    <property type="project" value="InterPro"/>
</dbReference>
<evidence type="ECO:0000256" key="1">
    <source>
        <dbReference type="ARBA" id="ARBA00004123"/>
    </source>
</evidence>
<dbReference type="RefSeq" id="XP_018241174.1">
    <property type="nucleotide sequence ID" value="XM_018384131.1"/>
</dbReference>
<feature type="region of interest" description="Disordered" evidence="3">
    <location>
        <begin position="554"/>
        <end position="577"/>
    </location>
</feature>
<dbReference type="InterPro" id="IPR018846">
    <property type="entry name" value="Beta-prop_RSE1/DDB1/CPSF1_1st"/>
</dbReference>
<feature type="compositionally biased region" description="Basic and acidic residues" evidence="3">
    <location>
        <begin position="128"/>
        <end position="138"/>
    </location>
</feature>
<evidence type="ECO:0000259" key="6">
    <source>
        <dbReference type="Pfam" id="PF23726"/>
    </source>
</evidence>
<dbReference type="PANTHER" id="PTHR10644">
    <property type="entry name" value="DNA REPAIR/RNA PROCESSING CPSF FAMILY"/>
    <property type="match status" value="1"/>
</dbReference>
<feature type="compositionally biased region" description="Polar residues" evidence="3">
    <location>
        <begin position="291"/>
        <end position="300"/>
    </location>
</feature>
<dbReference type="Pfam" id="PF10433">
    <property type="entry name" value="Beta-prop_RSE1_1st"/>
    <property type="match status" value="1"/>
</dbReference>
<proteinExistence type="predicted"/>
<dbReference type="VEuPathDB" id="FungiDB:FOXG_05715"/>
<gene>
    <name evidence="7" type="ORF">FOXG_05715</name>
</gene>
<evidence type="ECO:0000313" key="8">
    <source>
        <dbReference type="Proteomes" id="UP000009097"/>
    </source>
</evidence>
<name>A0A0J9UUD6_FUSO4</name>
<evidence type="ECO:0000256" key="2">
    <source>
        <dbReference type="ARBA" id="ARBA00023242"/>
    </source>
</evidence>
<feature type="compositionally biased region" description="Acidic residues" evidence="3">
    <location>
        <begin position="554"/>
        <end position="563"/>
    </location>
</feature>
<dbReference type="Pfam" id="PF23726">
    <property type="entry name" value="Beta-prop_RSE1_2nd"/>
    <property type="match status" value="1"/>
</dbReference>
<dbReference type="EMBL" id="DS231701">
    <property type="protein sequence ID" value="KNB03129.1"/>
    <property type="molecule type" value="Genomic_DNA"/>
</dbReference>
<feature type="region of interest" description="Disordered" evidence="3">
    <location>
        <begin position="1"/>
        <end position="24"/>
    </location>
</feature>
<dbReference type="GeneID" id="28947669"/>
<reference evidence="7" key="1">
    <citation type="submission" date="2007-04" db="EMBL/GenBank/DDBJ databases">
        <authorList>
            <consortium name="The Broad Institute Genome Sequencing Platform"/>
            <person name="Birren B."/>
            <person name="Lander E."/>
            <person name="Galagan J."/>
            <person name="Nusbaum C."/>
            <person name="Devon K."/>
            <person name="Ma L.-J."/>
            <person name="Jaffe D."/>
            <person name="Butler J."/>
            <person name="Alvarez P."/>
            <person name="Gnerre S."/>
            <person name="Grabherr M."/>
            <person name="Kleber M."/>
            <person name="Mauceli E."/>
            <person name="Brockman W."/>
            <person name="MacCallum I.A."/>
            <person name="Young S."/>
            <person name="LaButti K."/>
            <person name="DeCaprio D."/>
            <person name="Crawford M."/>
            <person name="Koehrsen M."/>
            <person name="Engels R."/>
            <person name="Montgomery P."/>
            <person name="Pearson M."/>
            <person name="Howarth C."/>
            <person name="Larson L."/>
            <person name="White J."/>
            <person name="O'Leary S."/>
            <person name="Kodira C."/>
            <person name="Zeng Q."/>
            <person name="Yandava C."/>
            <person name="Alvarado L."/>
            <person name="Kistler C."/>
            <person name="Shim W.-B."/>
            <person name="Kang S."/>
            <person name="Woloshuk C."/>
        </authorList>
    </citation>
    <scope>NUCLEOTIDE SEQUENCE</scope>
    <source>
        <strain evidence="7">4287</strain>
    </source>
</reference>